<keyword evidence="1" id="KW-0472">Membrane</keyword>
<accession>A0ABW2ECM0</accession>
<comment type="caution">
    <text evidence="2">The sequence shown here is derived from an EMBL/GenBank/DDBJ whole genome shotgun (WGS) entry which is preliminary data.</text>
</comment>
<sequence length="80" mass="9211">MVRRPQRRGPATGALEDVPGDHRRGLTFALLYDGLVAEYFRTWPLPLRTLVFPIVLAPLLTYAVMPFVSRVLRWWLYPGS</sequence>
<evidence type="ECO:0008006" key="4">
    <source>
        <dbReference type="Google" id="ProtNLM"/>
    </source>
</evidence>
<keyword evidence="3" id="KW-1185">Reference proteome</keyword>
<evidence type="ECO:0000313" key="3">
    <source>
        <dbReference type="Proteomes" id="UP001596409"/>
    </source>
</evidence>
<keyword evidence="1" id="KW-0812">Transmembrane</keyword>
<reference evidence="3" key="1">
    <citation type="journal article" date="2019" name="Int. J. Syst. Evol. Microbiol.">
        <title>The Global Catalogue of Microorganisms (GCM) 10K type strain sequencing project: providing services to taxonomists for standard genome sequencing and annotation.</title>
        <authorList>
            <consortium name="The Broad Institute Genomics Platform"/>
            <consortium name="The Broad Institute Genome Sequencing Center for Infectious Disease"/>
            <person name="Wu L."/>
            <person name="Ma J."/>
        </authorList>
    </citation>
    <scope>NUCLEOTIDE SEQUENCE [LARGE SCALE GENOMIC DNA]</scope>
    <source>
        <strain evidence="3">JCM 4855</strain>
    </source>
</reference>
<proteinExistence type="predicted"/>
<dbReference type="Proteomes" id="UP001596409">
    <property type="component" value="Unassembled WGS sequence"/>
</dbReference>
<dbReference type="EMBL" id="JBHSYM010000111">
    <property type="protein sequence ID" value="MFC7017891.1"/>
    <property type="molecule type" value="Genomic_DNA"/>
</dbReference>
<protein>
    <recommendedName>
        <fullName evidence="4">DUF2798 domain-containing protein</fullName>
    </recommendedName>
</protein>
<evidence type="ECO:0000256" key="1">
    <source>
        <dbReference type="SAM" id="Phobius"/>
    </source>
</evidence>
<name>A0ABW2ECM0_9ACTN</name>
<dbReference type="RefSeq" id="WP_229881014.1">
    <property type="nucleotide sequence ID" value="NZ_BMWA01000014.1"/>
</dbReference>
<organism evidence="2 3">
    <name type="scientific">Streptomyces viridiviolaceus</name>
    <dbReference type="NCBI Taxonomy" id="68282"/>
    <lineage>
        <taxon>Bacteria</taxon>
        <taxon>Bacillati</taxon>
        <taxon>Actinomycetota</taxon>
        <taxon>Actinomycetes</taxon>
        <taxon>Kitasatosporales</taxon>
        <taxon>Streptomycetaceae</taxon>
        <taxon>Streptomyces</taxon>
    </lineage>
</organism>
<evidence type="ECO:0000313" key="2">
    <source>
        <dbReference type="EMBL" id="MFC7017891.1"/>
    </source>
</evidence>
<gene>
    <name evidence="2" type="ORF">ACFQMH_40645</name>
</gene>
<feature type="transmembrane region" description="Helical" evidence="1">
    <location>
        <begin position="50"/>
        <end position="68"/>
    </location>
</feature>
<keyword evidence="1" id="KW-1133">Transmembrane helix</keyword>